<gene>
    <name evidence="2" type="ORF">GCM10022218_11590</name>
</gene>
<comment type="caution">
    <text evidence="2">The sequence shown here is derived from an EMBL/GenBank/DDBJ whole genome shotgun (WGS) entry which is preliminary data.</text>
</comment>
<name>A0ABP7ZVI4_9SPHI</name>
<feature type="signal peptide" evidence="1">
    <location>
        <begin position="1"/>
        <end position="20"/>
    </location>
</feature>
<reference evidence="3" key="1">
    <citation type="journal article" date="2019" name="Int. J. Syst. Evol. Microbiol.">
        <title>The Global Catalogue of Microorganisms (GCM) 10K type strain sequencing project: providing services to taxonomists for standard genome sequencing and annotation.</title>
        <authorList>
            <consortium name="The Broad Institute Genomics Platform"/>
            <consortium name="The Broad Institute Genome Sequencing Center for Infectious Disease"/>
            <person name="Wu L."/>
            <person name="Ma J."/>
        </authorList>
    </citation>
    <scope>NUCLEOTIDE SEQUENCE [LARGE SCALE GENOMIC DNA]</scope>
    <source>
        <strain evidence="3">JCM 16722</strain>
    </source>
</reference>
<proteinExistence type="predicted"/>
<dbReference type="Proteomes" id="UP001500167">
    <property type="component" value="Unassembled WGS sequence"/>
</dbReference>
<protein>
    <submittedName>
        <fullName evidence="2">Uncharacterized protein</fullName>
    </submittedName>
</protein>
<sequence>MKKLMMSLVALAVLSTAASAKTMENASHKNATAKTSTYRLPNTNTMVKVTEEVTEMQSGLTRCVFVLSFYDYDTAQLVGTHTSETYTNGGCGSFFRACRAFWGV</sequence>
<accession>A0ABP7ZVI4</accession>
<keyword evidence="3" id="KW-1185">Reference proteome</keyword>
<keyword evidence="1" id="KW-0732">Signal</keyword>
<dbReference type="EMBL" id="BAAAZK010000002">
    <property type="protein sequence ID" value="GAA4171478.1"/>
    <property type="molecule type" value="Genomic_DNA"/>
</dbReference>
<evidence type="ECO:0000313" key="3">
    <source>
        <dbReference type="Proteomes" id="UP001500167"/>
    </source>
</evidence>
<feature type="chain" id="PRO_5047516771" evidence="1">
    <location>
        <begin position="21"/>
        <end position="104"/>
    </location>
</feature>
<evidence type="ECO:0000313" key="2">
    <source>
        <dbReference type="EMBL" id="GAA4171478.1"/>
    </source>
</evidence>
<dbReference type="RefSeq" id="WP_346084825.1">
    <property type="nucleotide sequence ID" value="NZ_BAAAZK010000002.1"/>
</dbReference>
<organism evidence="2 3">
    <name type="scientific">Sphingobacterium ginsenosidimutans</name>
    <dbReference type="NCBI Taxonomy" id="687845"/>
    <lineage>
        <taxon>Bacteria</taxon>
        <taxon>Pseudomonadati</taxon>
        <taxon>Bacteroidota</taxon>
        <taxon>Sphingobacteriia</taxon>
        <taxon>Sphingobacteriales</taxon>
        <taxon>Sphingobacteriaceae</taxon>
        <taxon>Sphingobacterium</taxon>
    </lineage>
</organism>
<evidence type="ECO:0000256" key="1">
    <source>
        <dbReference type="SAM" id="SignalP"/>
    </source>
</evidence>